<proteinExistence type="inferred from homology"/>
<evidence type="ECO:0000256" key="2">
    <source>
        <dbReference type="ARBA" id="ARBA00022448"/>
    </source>
</evidence>
<keyword evidence="3" id="KW-0547">Nucleotide-binding</keyword>
<evidence type="ECO:0000256" key="5">
    <source>
        <dbReference type="SAM" id="MobiDB-lite"/>
    </source>
</evidence>
<dbReference type="CDD" id="cd03230">
    <property type="entry name" value="ABC_DR_subfamily_A"/>
    <property type="match status" value="1"/>
</dbReference>
<dbReference type="Pfam" id="PF00005">
    <property type="entry name" value="ABC_tran"/>
    <property type="match status" value="1"/>
</dbReference>
<evidence type="ECO:0000259" key="6">
    <source>
        <dbReference type="PROSITE" id="PS50893"/>
    </source>
</evidence>
<feature type="region of interest" description="Disordered" evidence="5">
    <location>
        <begin position="232"/>
        <end position="257"/>
    </location>
</feature>
<gene>
    <name evidence="7" type="ORF">SAMN04488066_101104</name>
</gene>
<feature type="compositionally biased region" description="Low complexity" evidence="5">
    <location>
        <begin position="335"/>
        <end position="346"/>
    </location>
</feature>
<dbReference type="Pfam" id="PF13732">
    <property type="entry name" value="DrrA1-3_C"/>
    <property type="match status" value="1"/>
</dbReference>
<dbReference type="GO" id="GO:0016887">
    <property type="term" value="F:ATP hydrolysis activity"/>
    <property type="evidence" value="ECO:0007669"/>
    <property type="project" value="InterPro"/>
</dbReference>
<evidence type="ECO:0000256" key="4">
    <source>
        <dbReference type="ARBA" id="ARBA00022840"/>
    </source>
</evidence>
<dbReference type="Proteomes" id="UP000323537">
    <property type="component" value="Unassembled WGS sequence"/>
</dbReference>
<dbReference type="OrthoDB" id="87732at2157"/>
<dbReference type="PANTHER" id="PTHR42711:SF5">
    <property type="entry name" value="ABC TRANSPORTER ATP-BINDING PROTEIN NATA"/>
    <property type="match status" value="1"/>
</dbReference>
<feature type="domain" description="ABC transporter" evidence="6">
    <location>
        <begin position="2"/>
        <end position="229"/>
    </location>
</feature>
<dbReference type="PROSITE" id="PS50893">
    <property type="entry name" value="ABC_TRANSPORTER_2"/>
    <property type="match status" value="1"/>
</dbReference>
<sequence length="372" mass="39590">MIEVAGLEKTYGGFAAVVDSTFSVEEGEVFGIVGPNGAGKTTTLKVLAGLIEPTSGEARVAGYDSTESAMRHHLGFLPEESPLYEEMTATSYLRFFADLYEVPRSVADERIERALDRLDLDHRDRRLGDVSKGMKRKVAIARSLVNDPDVLVYDEPASGLDPVTTNSVLEFTRELRAAGKTVVFSAHNLYHVESVCDRVAVMNEGRIVARGTVDGIRERHGETTYHVYTDVPPEAGAAEDGADAEGNGTDPEAFGGTEEVGDRYRTVVPSMDAVERVRTAASEAGGTVVDIRTREPSLEDVFLDLVGRPMPGRRGGAGIDEGDGTPGIDEGDAVGGAAAADAGGDADTSEAGRRDHDDEREERAGAATSEEA</sequence>
<dbReference type="AlphaFoldDB" id="A0A1I2Z072"/>
<evidence type="ECO:0000313" key="8">
    <source>
        <dbReference type="Proteomes" id="UP000323537"/>
    </source>
</evidence>
<dbReference type="GO" id="GO:0005524">
    <property type="term" value="F:ATP binding"/>
    <property type="evidence" value="ECO:0007669"/>
    <property type="project" value="UniProtKB-KW"/>
</dbReference>
<dbReference type="SUPFAM" id="SSF52540">
    <property type="entry name" value="P-loop containing nucleoside triphosphate hydrolases"/>
    <property type="match status" value="1"/>
</dbReference>
<feature type="compositionally biased region" description="Basic and acidic residues" evidence="5">
    <location>
        <begin position="350"/>
        <end position="364"/>
    </location>
</feature>
<dbReference type="InterPro" id="IPR050763">
    <property type="entry name" value="ABC_transporter_ATP-binding"/>
</dbReference>
<keyword evidence="8" id="KW-1185">Reference proteome</keyword>
<accession>A0A1I2Z072</accession>
<feature type="region of interest" description="Disordered" evidence="5">
    <location>
        <begin position="306"/>
        <end position="372"/>
    </location>
</feature>
<dbReference type="Gene3D" id="3.40.50.300">
    <property type="entry name" value="P-loop containing nucleotide triphosphate hydrolases"/>
    <property type="match status" value="1"/>
</dbReference>
<keyword evidence="2" id="KW-0813">Transport</keyword>
<dbReference type="RefSeq" id="WP_149782907.1">
    <property type="nucleotide sequence ID" value="NZ_BAAADP010000001.1"/>
</dbReference>
<keyword evidence="4 7" id="KW-0067">ATP-binding</keyword>
<dbReference type="InterPro" id="IPR017871">
    <property type="entry name" value="ABC_transporter-like_CS"/>
</dbReference>
<dbReference type="InterPro" id="IPR027417">
    <property type="entry name" value="P-loop_NTPase"/>
</dbReference>
<evidence type="ECO:0000313" key="7">
    <source>
        <dbReference type="EMBL" id="SFH31288.1"/>
    </source>
</evidence>
<dbReference type="InterPro" id="IPR003439">
    <property type="entry name" value="ABC_transporter-like_ATP-bd"/>
</dbReference>
<protein>
    <submittedName>
        <fullName evidence="7">ABC-2 type transport system ATP-binding protein</fullName>
    </submittedName>
</protein>
<organism evidence="7 8">
    <name type="scientific">Halorubrum aquaticum</name>
    <dbReference type="NCBI Taxonomy" id="387340"/>
    <lineage>
        <taxon>Archaea</taxon>
        <taxon>Methanobacteriati</taxon>
        <taxon>Methanobacteriota</taxon>
        <taxon>Stenosarchaea group</taxon>
        <taxon>Halobacteria</taxon>
        <taxon>Halobacteriales</taxon>
        <taxon>Haloferacaceae</taxon>
        <taxon>Halorubrum</taxon>
    </lineage>
</organism>
<comment type="similarity">
    <text evidence="1">Belongs to the ABC transporter superfamily.</text>
</comment>
<dbReference type="InterPro" id="IPR003593">
    <property type="entry name" value="AAA+_ATPase"/>
</dbReference>
<dbReference type="SMART" id="SM00382">
    <property type="entry name" value="AAA"/>
    <property type="match status" value="1"/>
</dbReference>
<evidence type="ECO:0000256" key="1">
    <source>
        <dbReference type="ARBA" id="ARBA00005417"/>
    </source>
</evidence>
<dbReference type="InterPro" id="IPR025302">
    <property type="entry name" value="DrrA1/2-like_C"/>
</dbReference>
<evidence type="ECO:0000256" key="3">
    <source>
        <dbReference type="ARBA" id="ARBA00022741"/>
    </source>
</evidence>
<dbReference type="PANTHER" id="PTHR42711">
    <property type="entry name" value="ABC TRANSPORTER ATP-BINDING PROTEIN"/>
    <property type="match status" value="1"/>
</dbReference>
<dbReference type="EMBL" id="FOPZ01000001">
    <property type="protein sequence ID" value="SFH31288.1"/>
    <property type="molecule type" value="Genomic_DNA"/>
</dbReference>
<dbReference type="PROSITE" id="PS00211">
    <property type="entry name" value="ABC_TRANSPORTER_1"/>
    <property type="match status" value="1"/>
</dbReference>
<name>A0A1I2Z072_9EURY</name>
<reference evidence="7 8" key="1">
    <citation type="submission" date="2016-10" db="EMBL/GenBank/DDBJ databases">
        <authorList>
            <person name="Varghese N."/>
            <person name="Submissions S."/>
        </authorList>
    </citation>
    <scope>NUCLEOTIDE SEQUENCE [LARGE SCALE GENOMIC DNA]</scope>
    <source>
        <strain evidence="7 8">CGMCC 1.6377</strain>
    </source>
</reference>